<comment type="subcellular location">
    <subcellularLocation>
        <location evidence="1">Membrane</location>
        <topology evidence="1">Multi-pass membrane protein</topology>
    </subcellularLocation>
</comment>
<keyword evidence="9" id="KW-1185">Reference proteome</keyword>
<evidence type="ECO:0000256" key="3">
    <source>
        <dbReference type="ARBA" id="ARBA00022692"/>
    </source>
</evidence>
<feature type="transmembrane region" description="Helical" evidence="6">
    <location>
        <begin position="330"/>
        <end position="349"/>
    </location>
</feature>
<dbReference type="Gene3D" id="1.20.1250.20">
    <property type="entry name" value="MFS general substrate transporter like domains"/>
    <property type="match status" value="2"/>
</dbReference>
<evidence type="ECO:0000256" key="2">
    <source>
        <dbReference type="ARBA" id="ARBA00005241"/>
    </source>
</evidence>
<dbReference type="InterPro" id="IPR051717">
    <property type="entry name" value="MFS_MFSD6"/>
</dbReference>
<sequence length="377" mass="41819">MISENCPDVVNFVSELKSQNGSANHTRVKRLVPKNPSSQHVHTYKKPDALSTEKLLEDRGWMFEQGDLERVFVIIIVLTILGEFVQSPTSSLADSGCLGHIGNDNIHKYGYQRSWGSVGFAVVSLATGAFVTTSRTHVTLCDVKFTMSDYRLAFYFFTGCMILVFTSTVMFKFSKQKDDKSNGKPEPEVQAAFKIFLSVHYGSWLFSAFFMGVCNGVIWSFLYWHLENIGASQLLIGIGSVIESVSETVMFFVIFLIFKRISYATFMALGILGYIARFVVFAVIDNPWWVLPVEVLQGFTFAGVWSALTAYICTAVSHDNLATMQGILHGVYWGLGSGSGAMLSGILVENYGARITFWIFAIGSAVNLVLFCTAQKV</sequence>
<feature type="transmembrane region" description="Helical" evidence="6">
    <location>
        <begin position="265"/>
        <end position="284"/>
    </location>
</feature>
<reference evidence="8" key="1">
    <citation type="submission" date="2019-08" db="EMBL/GenBank/DDBJ databases">
        <title>The improved chromosome-level genome for the pearl oyster Pinctada fucata martensii using PacBio sequencing and Hi-C.</title>
        <authorList>
            <person name="Zheng Z."/>
        </authorList>
    </citation>
    <scope>NUCLEOTIDE SEQUENCE</scope>
    <source>
        <strain evidence="8">ZZ-2019</strain>
        <tissue evidence="8">Adductor muscle</tissue>
    </source>
</reference>
<dbReference type="PANTHER" id="PTHR16172:SF2">
    <property type="entry name" value="MAJOR FACILITATOR SUPERFAMILY DOMAIN-CONTAINING PROTEIN 6"/>
    <property type="match status" value="1"/>
</dbReference>
<feature type="transmembrane region" description="Helical" evidence="6">
    <location>
        <begin position="195"/>
        <end position="222"/>
    </location>
</feature>
<comment type="similarity">
    <text evidence="2">Belongs to the major facilitator superfamily. MFSD6 family.</text>
</comment>
<evidence type="ECO:0000259" key="7">
    <source>
        <dbReference type="Pfam" id="PF12832"/>
    </source>
</evidence>
<keyword evidence="4 6" id="KW-1133">Transmembrane helix</keyword>
<dbReference type="CDD" id="cd17335">
    <property type="entry name" value="MFS_MFSD6"/>
    <property type="match status" value="1"/>
</dbReference>
<evidence type="ECO:0000313" key="9">
    <source>
        <dbReference type="Proteomes" id="UP001186944"/>
    </source>
</evidence>
<feature type="domain" description="Major facilitator superfamily associated" evidence="7">
    <location>
        <begin position="69"/>
        <end position="357"/>
    </location>
</feature>
<dbReference type="PANTHER" id="PTHR16172">
    <property type="entry name" value="MAJOR FACILITATOR SUPERFAMILY DOMAIN-CONTAINING PROTEIN 6-LIKE"/>
    <property type="match status" value="1"/>
</dbReference>
<dbReference type="GO" id="GO:0005886">
    <property type="term" value="C:plasma membrane"/>
    <property type="evidence" value="ECO:0007669"/>
    <property type="project" value="TreeGrafter"/>
</dbReference>
<feature type="transmembrane region" description="Helical" evidence="6">
    <location>
        <begin position="115"/>
        <end position="132"/>
    </location>
</feature>
<feature type="transmembrane region" description="Helical" evidence="6">
    <location>
        <begin position="355"/>
        <end position="374"/>
    </location>
</feature>
<feature type="transmembrane region" description="Helical" evidence="6">
    <location>
        <begin position="296"/>
        <end position="318"/>
    </location>
</feature>
<dbReference type="EMBL" id="VSWD01000004">
    <property type="protein sequence ID" value="KAK3105063.1"/>
    <property type="molecule type" value="Genomic_DNA"/>
</dbReference>
<feature type="transmembrane region" description="Helical" evidence="6">
    <location>
        <begin position="152"/>
        <end position="174"/>
    </location>
</feature>
<evidence type="ECO:0000256" key="5">
    <source>
        <dbReference type="ARBA" id="ARBA00023136"/>
    </source>
</evidence>
<organism evidence="8 9">
    <name type="scientific">Pinctada imbricata</name>
    <name type="common">Atlantic pearl-oyster</name>
    <name type="synonym">Pinctada martensii</name>
    <dbReference type="NCBI Taxonomy" id="66713"/>
    <lineage>
        <taxon>Eukaryota</taxon>
        <taxon>Metazoa</taxon>
        <taxon>Spiralia</taxon>
        <taxon>Lophotrochozoa</taxon>
        <taxon>Mollusca</taxon>
        <taxon>Bivalvia</taxon>
        <taxon>Autobranchia</taxon>
        <taxon>Pteriomorphia</taxon>
        <taxon>Pterioida</taxon>
        <taxon>Pterioidea</taxon>
        <taxon>Pteriidae</taxon>
        <taxon>Pinctada</taxon>
    </lineage>
</organism>
<evidence type="ECO:0000313" key="8">
    <source>
        <dbReference type="EMBL" id="KAK3105063.1"/>
    </source>
</evidence>
<protein>
    <recommendedName>
        <fullName evidence="7">Major facilitator superfamily associated domain-containing protein</fullName>
    </recommendedName>
</protein>
<gene>
    <name evidence="8" type="ORF">FSP39_016477</name>
</gene>
<evidence type="ECO:0000256" key="4">
    <source>
        <dbReference type="ARBA" id="ARBA00022989"/>
    </source>
</evidence>
<proteinExistence type="inferred from homology"/>
<keyword evidence="3 6" id="KW-0812">Transmembrane</keyword>
<dbReference type="InterPro" id="IPR024989">
    <property type="entry name" value="MFS_assoc_dom"/>
</dbReference>
<dbReference type="InterPro" id="IPR036259">
    <property type="entry name" value="MFS_trans_sf"/>
</dbReference>
<comment type="caution">
    <text evidence="8">The sequence shown here is derived from an EMBL/GenBank/DDBJ whole genome shotgun (WGS) entry which is preliminary data.</text>
</comment>
<evidence type="ECO:0000256" key="1">
    <source>
        <dbReference type="ARBA" id="ARBA00004141"/>
    </source>
</evidence>
<dbReference type="Pfam" id="PF12832">
    <property type="entry name" value="MFS_1_like"/>
    <property type="match status" value="1"/>
</dbReference>
<feature type="transmembrane region" description="Helical" evidence="6">
    <location>
        <begin position="234"/>
        <end position="258"/>
    </location>
</feature>
<dbReference type="Proteomes" id="UP001186944">
    <property type="component" value="Unassembled WGS sequence"/>
</dbReference>
<accession>A0AA88YNV1</accession>
<evidence type="ECO:0000256" key="6">
    <source>
        <dbReference type="SAM" id="Phobius"/>
    </source>
</evidence>
<dbReference type="AlphaFoldDB" id="A0AA88YNV1"/>
<name>A0AA88YNV1_PINIB</name>
<keyword evidence="5 6" id="KW-0472">Membrane</keyword>
<dbReference type="SUPFAM" id="SSF103473">
    <property type="entry name" value="MFS general substrate transporter"/>
    <property type="match status" value="1"/>
</dbReference>